<dbReference type="PANTHER" id="PTHR12162:SF0">
    <property type="entry name" value="NIBRIN"/>
    <property type="match status" value="1"/>
</dbReference>
<sequence>MWLLENAGSAFDGRRLWLRPGKRYLFGRTRAEPGQLVISDKTISRKHLTIEVSPVPDGHGTLPDTRSTVTIHDLATKIGTIINGTNQIRGQTYTLKDDKTTIKMGHMANLFTISWHPVVLSFSFSSKELRSTAPDDPQNPWTRLQRDLAPLDIHYLAEFRRECTTHVVAKKRNTSRGLQALVNGGYIVMDSFIGAIVSAADGGLLETNFDAAWPNALDHLPPRGDEPSDRPSSTYGPDPRRANLFEGYTFIFYDEKQYDNLLPPIANGRGKALLLRGPDAVVPGRTEVDDFVRYVKGVAGEQGMGEFEDGSSGRGVVVVRYVPAKGDHVEWFTRFALAVALRLDHRLIDQREFLDAILAVDASMLRRPLEMEEATAAAAAAAVIATAPPPQRSFASSTSGGAMDLDQAGTGNNDADPDEPQRPPPPSMSLSQASSIRRARGRRGVTTSRFKGFDADLESDVEEDGGNALAALESFKPVQGVPGDDNMFVSQQDPDTNVVSEEPTRRNKRSAAAGNNRKEVLNSDDDHDDVMDDIAPTAAAVKRRRIEAGVEPVPPRVVSDDEMEEGEEEEDEAPTKKGKAVAIKKEKAENDILDQARRNREAAEKRLAEERERLAELPDDGLDAEAIRKLTLVETIAVRVPDKGGRGRNQQNGSTDSRWKPEWNGRRNFKKFRKQGDVVGRPVPRVIVALEPAKTKEYGIGDGYWLEGGDNRPQQPASGSLRDLGNSGQNQNRLSGRRNDKDVASSIGSASSRRGKSVDLAPVAQDAAEVVPDTDPEDDEEEPAAAAPPSRPTRRNNVEREDSPLSVLSYNTTTSQQNTDLPRTRAGKVAARTAAVRQSQASQARTPANSAAAAVAAAAAPVGDPSSMTSSSLLIFDTPPPSTQDSSATGATIEPRAGRGAKRQPAAAPAPPPLAKRPRRGAAGTAGSSGTIASGSTAAPVTIPDSDDEDDGLKFKFRSRR</sequence>
<feature type="compositionally biased region" description="Basic and acidic residues" evidence="7">
    <location>
        <begin position="220"/>
        <end position="229"/>
    </location>
</feature>
<organism evidence="9 10">
    <name type="scientific">Sporothrix eucalyptigena</name>
    <dbReference type="NCBI Taxonomy" id="1812306"/>
    <lineage>
        <taxon>Eukaryota</taxon>
        <taxon>Fungi</taxon>
        <taxon>Dikarya</taxon>
        <taxon>Ascomycota</taxon>
        <taxon>Pezizomycotina</taxon>
        <taxon>Sordariomycetes</taxon>
        <taxon>Sordariomycetidae</taxon>
        <taxon>Ophiostomatales</taxon>
        <taxon>Ophiostomataceae</taxon>
        <taxon>Sporothrix</taxon>
    </lineage>
</organism>
<keyword evidence="3" id="KW-0234">DNA repair</keyword>
<dbReference type="InterPro" id="IPR000253">
    <property type="entry name" value="FHA_dom"/>
</dbReference>
<dbReference type="Proteomes" id="UP001642482">
    <property type="component" value="Unassembled WGS sequence"/>
</dbReference>
<evidence type="ECO:0000256" key="2">
    <source>
        <dbReference type="ARBA" id="ARBA00022763"/>
    </source>
</evidence>
<feature type="compositionally biased region" description="Polar residues" evidence="7">
    <location>
        <begin position="488"/>
        <end position="499"/>
    </location>
</feature>
<evidence type="ECO:0000256" key="1">
    <source>
        <dbReference type="ARBA" id="ARBA00004123"/>
    </source>
</evidence>
<dbReference type="Pfam" id="PF16508">
    <property type="entry name" value="NIBRIN_BRCT_II"/>
    <property type="match status" value="1"/>
</dbReference>
<dbReference type="Gene3D" id="3.40.50.10980">
    <property type="entry name" value="Nibrin, BRCT2 domain"/>
    <property type="match status" value="1"/>
</dbReference>
<dbReference type="Pfam" id="PF00498">
    <property type="entry name" value="FHA"/>
    <property type="match status" value="1"/>
</dbReference>
<comment type="caution">
    <text evidence="9">The sequence shown here is derived from an EMBL/GenBank/DDBJ whole genome shotgun (WGS) entry which is preliminary data.</text>
</comment>
<keyword evidence="4" id="KW-0539">Nucleus</keyword>
<keyword evidence="6" id="KW-0175">Coiled coil</keyword>
<evidence type="ECO:0000256" key="5">
    <source>
        <dbReference type="ARBA" id="ARBA00044757"/>
    </source>
</evidence>
<reference evidence="9 10" key="1">
    <citation type="submission" date="2024-01" db="EMBL/GenBank/DDBJ databases">
        <authorList>
            <person name="Allen C."/>
            <person name="Tagirdzhanova G."/>
        </authorList>
    </citation>
    <scope>NUCLEOTIDE SEQUENCE [LARGE SCALE GENOMIC DNA]</scope>
</reference>
<gene>
    <name evidence="9" type="ORF">SEUCBS140593_005851</name>
</gene>
<name>A0ABP0BZV4_9PEZI</name>
<dbReference type="PROSITE" id="PS50006">
    <property type="entry name" value="FHA_DOMAIN"/>
    <property type="match status" value="1"/>
</dbReference>
<feature type="region of interest" description="Disordered" evidence="7">
    <location>
        <begin position="641"/>
        <end position="667"/>
    </location>
</feature>
<comment type="subcellular location">
    <subcellularLocation>
        <location evidence="1">Nucleus</location>
    </subcellularLocation>
</comment>
<dbReference type="InterPro" id="IPR043014">
    <property type="entry name" value="Nibrin_BRCT2_sf"/>
</dbReference>
<accession>A0ABP0BZV4</accession>
<dbReference type="PANTHER" id="PTHR12162">
    <property type="entry name" value="NIBRIN-RELATED"/>
    <property type="match status" value="1"/>
</dbReference>
<evidence type="ECO:0000256" key="4">
    <source>
        <dbReference type="ARBA" id="ARBA00023242"/>
    </source>
</evidence>
<feature type="coiled-coil region" evidence="6">
    <location>
        <begin position="585"/>
        <end position="620"/>
    </location>
</feature>
<dbReference type="CDD" id="cd22667">
    <property type="entry name" value="FHA_NBN"/>
    <property type="match status" value="1"/>
</dbReference>
<evidence type="ECO:0000256" key="6">
    <source>
        <dbReference type="SAM" id="Coils"/>
    </source>
</evidence>
<comment type="similarity">
    <text evidence="5">Belongs to the Nibrin family.</text>
</comment>
<protein>
    <recommendedName>
        <fullName evidence="8">FHA domain-containing protein</fullName>
    </recommendedName>
</protein>
<feature type="region of interest" description="Disordered" evidence="7">
    <location>
        <begin position="705"/>
        <end position="961"/>
    </location>
</feature>
<feature type="compositionally biased region" description="Low complexity" evidence="7">
    <location>
        <begin position="921"/>
        <end position="939"/>
    </location>
</feature>
<evidence type="ECO:0000256" key="7">
    <source>
        <dbReference type="SAM" id="MobiDB-lite"/>
    </source>
</evidence>
<feature type="domain" description="FHA" evidence="8">
    <location>
        <begin position="24"/>
        <end position="87"/>
    </location>
</feature>
<feature type="region of interest" description="Disordered" evidence="7">
    <location>
        <begin position="216"/>
        <end position="240"/>
    </location>
</feature>
<evidence type="ECO:0000313" key="9">
    <source>
        <dbReference type="EMBL" id="CAK7225282.1"/>
    </source>
</evidence>
<feature type="region of interest" description="Disordered" evidence="7">
    <location>
        <begin position="388"/>
        <end position="447"/>
    </location>
</feature>
<keyword evidence="2" id="KW-0227">DNA damage</keyword>
<proteinExistence type="inferred from homology"/>
<dbReference type="InterPro" id="IPR040227">
    <property type="entry name" value="Nibrin-rel"/>
</dbReference>
<feature type="compositionally biased region" description="Low complexity" evidence="7">
    <location>
        <begin position="829"/>
        <end position="860"/>
    </location>
</feature>
<feature type="compositionally biased region" description="Acidic residues" evidence="7">
    <location>
        <begin position="522"/>
        <end position="531"/>
    </location>
</feature>
<feature type="compositionally biased region" description="Polar residues" evidence="7">
    <location>
        <begin position="806"/>
        <end position="821"/>
    </location>
</feature>
<dbReference type="InterPro" id="IPR032429">
    <property type="entry name" value="Nibrin_BRCT2"/>
</dbReference>
<evidence type="ECO:0000259" key="8">
    <source>
        <dbReference type="PROSITE" id="PS50006"/>
    </source>
</evidence>
<evidence type="ECO:0000313" key="10">
    <source>
        <dbReference type="Proteomes" id="UP001642482"/>
    </source>
</evidence>
<feature type="compositionally biased region" description="Acidic residues" evidence="7">
    <location>
        <begin position="772"/>
        <end position="783"/>
    </location>
</feature>
<dbReference type="SUPFAM" id="SSF49879">
    <property type="entry name" value="SMAD/FHA domain"/>
    <property type="match status" value="1"/>
</dbReference>
<dbReference type="InterPro" id="IPR008984">
    <property type="entry name" value="SMAD_FHA_dom_sf"/>
</dbReference>
<dbReference type="Gene3D" id="2.60.200.20">
    <property type="match status" value="1"/>
</dbReference>
<feature type="region of interest" description="Disordered" evidence="7">
    <location>
        <begin position="477"/>
        <end position="531"/>
    </location>
</feature>
<feature type="region of interest" description="Disordered" evidence="7">
    <location>
        <begin position="545"/>
        <end position="581"/>
    </location>
</feature>
<keyword evidence="10" id="KW-1185">Reference proteome</keyword>
<dbReference type="EMBL" id="CAWUHD010000059">
    <property type="protein sequence ID" value="CAK7225282.1"/>
    <property type="molecule type" value="Genomic_DNA"/>
</dbReference>
<evidence type="ECO:0000256" key="3">
    <source>
        <dbReference type="ARBA" id="ARBA00023204"/>
    </source>
</evidence>
<feature type="compositionally biased region" description="Acidic residues" evidence="7">
    <location>
        <begin position="560"/>
        <end position="572"/>
    </location>
</feature>